<dbReference type="InterPro" id="IPR023076">
    <property type="entry name" value="HMG_CoA_Rdtase_CS"/>
</dbReference>
<dbReference type="FunFam" id="3.40.47.10:FF:000010">
    <property type="entry name" value="Acetyl-CoA acetyltransferase (Thiolase)"/>
    <property type="match status" value="1"/>
</dbReference>
<dbReference type="NCBIfam" id="TIGR01930">
    <property type="entry name" value="AcCoA-C-Actrans"/>
    <property type="match status" value="1"/>
</dbReference>
<evidence type="ECO:0000256" key="3">
    <source>
        <dbReference type="ARBA" id="ARBA00012705"/>
    </source>
</evidence>
<dbReference type="Gene3D" id="3.30.70.420">
    <property type="entry name" value="Hydroxymethylglutaryl-CoA reductase, class I/II, NAD/NADP-binding domain"/>
    <property type="match status" value="1"/>
</dbReference>
<dbReference type="NCBIfam" id="TIGR00532">
    <property type="entry name" value="HMG_CoA_R_NAD"/>
    <property type="match status" value="1"/>
</dbReference>
<dbReference type="Pfam" id="PF00368">
    <property type="entry name" value="HMG-CoA_red"/>
    <property type="match status" value="1"/>
</dbReference>
<keyword evidence="11" id="KW-1185">Reference proteome</keyword>
<dbReference type="HOGENOM" id="CLU_017993_2_0_9"/>
<dbReference type="InterPro" id="IPR020617">
    <property type="entry name" value="Thiolase_C"/>
</dbReference>
<proteinExistence type="inferred from homology"/>
<dbReference type="InterPro" id="IPR002202">
    <property type="entry name" value="HMG_CoA_Rdtase"/>
</dbReference>
<evidence type="ECO:0000313" key="11">
    <source>
        <dbReference type="Proteomes" id="UP000010119"/>
    </source>
</evidence>
<dbReference type="InterPro" id="IPR009023">
    <property type="entry name" value="HMG_CoA_Rdtase_NAD(P)-bd_sf"/>
</dbReference>
<dbReference type="InterPro" id="IPR020615">
    <property type="entry name" value="Thiolase_acyl_enz_int_AS"/>
</dbReference>
<keyword evidence="4" id="KW-0808">Transferase</keyword>
<gene>
    <name evidence="10" type="primary">atoB</name>
    <name evidence="10" type="ORF">HMPREF0556_10040</name>
</gene>
<dbReference type="PROSITE" id="PS00099">
    <property type="entry name" value="THIOLASE_3"/>
    <property type="match status" value="1"/>
</dbReference>
<feature type="domain" description="Thiolase C-terminal" evidence="9">
    <location>
        <begin position="266"/>
        <end position="385"/>
    </location>
</feature>
<evidence type="ECO:0000256" key="5">
    <source>
        <dbReference type="ARBA" id="ARBA00023002"/>
    </source>
</evidence>
<dbReference type="GO" id="GO:0015936">
    <property type="term" value="P:coenzyme A metabolic process"/>
    <property type="evidence" value="ECO:0007669"/>
    <property type="project" value="InterPro"/>
</dbReference>
<sequence length="812" mass="86474">MVKDIVIIDALRTPIGKYRGQLSKMTAVELGTAVTKALFEKNDQVKDHVEQVIFGNVLQAGNGQNPARQIALNSGLSAEIPASTINQVCGSGLKAISMARQQILLGEAEVIVAGGIESMTNAPSITYYNKEEDTLSKPVPTMTFDGLTDAFSGKIMGLTAENVAEQYGVSREAQDAFAYGSQMKAAKAQEQGIFAAEILPLEIGDEVITQDEGVRQETTLEKLSLLRTIFKEDGTVTAGNASTINDGASAVIIASKEFAETNQIPYLAIVHDITEIGIDPSIMGIAPVSAINKLIDRNQISMEEIDLFEINEAFAASSVVVQKELSIPDEKINIGGSGIALGHPLGATGARIVTTLAHQLKRTHGRYGIASLCIGGGLGLAILIEVPQEDQPVKKFYQLAREDRLARLQEQAVISPATKHVLAEMTLPEDIADNLIENQISEMEIPLGVALNLRVNDKSYTIPLATEEPSVIAACNNGAKMANHLGGFQSELKDGFLRGQIVLMNVKEPATIEHTITAEKAAIFRAAAQSHPSIVKRGGGLKEIVVRTFDDDPTFLSIDLIVDTKDAMGANIINTILEGVAGFLREILTEEILFSILSNYATESIVTASCRIPYEALSKKGDGKRIAEKVAAASKFAQLDPYRAATHNKGIMNGIEAVVLASGNDTRAVAAAAHAYASRDQHYRGLSQWQVAEGALHGEISLPLALGSVGGAIEVLPKAKAAFEIMGITEAKELAEVTAAVGLAQNLAALRALVSEGIQQGHMSLQARSLALSVGATGKEVEILAEKLQGSRMNQANAQTILAEIRSQKVEL</sequence>
<dbReference type="InterPro" id="IPR020616">
    <property type="entry name" value="Thiolase_N"/>
</dbReference>
<comment type="similarity">
    <text evidence="1">Belongs to the HMG-CoA reductase family.</text>
</comment>
<evidence type="ECO:0000256" key="4">
    <source>
        <dbReference type="ARBA" id="ARBA00022679"/>
    </source>
</evidence>
<keyword evidence="5 10" id="KW-0560">Oxidoreductase</keyword>
<dbReference type="STRING" id="525367.HMPREF0556_10040"/>
<comment type="caution">
    <text evidence="10">The sequence shown here is derived from an EMBL/GenBank/DDBJ whole genome shotgun (WGS) entry which is preliminary data.</text>
</comment>
<dbReference type="GO" id="GO:0003985">
    <property type="term" value="F:acetyl-CoA C-acetyltransferase activity"/>
    <property type="evidence" value="ECO:0007669"/>
    <property type="project" value="UniProtKB-EC"/>
</dbReference>
<dbReference type="PROSITE" id="PS00098">
    <property type="entry name" value="THIOLASE_1"/>
    <property type="match status" value="1"/>
</dbReference>
<evidence type="ECO:0000256" key="6">
    <source>
        <dbReference type="ARBA" id="ARBA00023315"/>
    </source>
</evidence>
<dbReference type="InterPro" id="IPR009029">
    <property type="entry name" value="HMG_CoA_Rdtase_sub-bd_dom_sf"/>
</dbReference>
<dbReference type="EC" id="2.3.1.9" evidence="3"/>
<dbReference type="Pfam" id="PF00108">
    <property type="entry name" value="Thiolase_N"/>
    <property type="match status" value="1"/>
</dbReference>
<dbReference type="SUPFAM" id="SSF56542">
    <property type="entry name" value="Substrate-binding domain of HMG-CoA reductase"/>
    <property type="match status" value="1"/>
</dbReference>
<dbReference type="eggNOG" id="COG1257">
    <property type="taxonomic scope" value="Bacteria"/>
</dbReference>
<dbReference type="SUPFAM" id="SSF53901">
    <property type="entry name" value="Thiolase-like"/>
    <property type="match status" value="2"/>
</dbReference>
<dbReference type="CDD" id="cd00751">
    <property type="entry name" value="thiolase"/>
    <property type="match status" value="1"/>
</dbReference>
<evidence type="ECO:0000259" key="8">
    <source>
        <dbReference type="Pfam" id="PF00108"/>
    </source>
</evidence>
<dbReference type="InterPro" id="IPR016039">
    <property type="entry name" value="Thiolase-like"/>
</dbReference>
<organism evidence="10 11">
    <name type="scientific">Listeria grayi DSM 20601</name>
    <dbReference type="NCBI Taxonomy" id="525367"/>
    <lineage>
        <taxon>Bacteria</taxon>
        <taxon>Bacillati</taxon>
        <taxon>Bacillota</taxon>
        <taxon>Bacilli</taxon>
        <taxon>Bacillales</taxon>
        <taxon>Listeriaceae</taxon>
        <taxon>Listeria</taxon>
    </lineage>
</organism>
<dbReference type="PROSITE" id="PS50065">
    <property type="entry name" value="HMG_COA_REDUCTASE_4"/>
    <property type="match status" value="1"/>
</dbReference>
<dbReference type="PANTHER" id="PTHR18919">
    <property type="entry name" value="ACETYL-COA C-ACYLTRANSFERASE"/>
    <property type="match status" value="1"/>
</dbReference>
<dbReference type="InterPro" id="IPR004553">
    <property type="entry name" value="HMG_CoA_Rdtase_bac-typ"/>
</dbReference>
<evidence type="ECO:0000313" key="10">
    <source>
        <dbReference type="EMBL" id="EFI85313.1"/>
    </source>
</evidence>
<dbReference type="Gene3D" id="3.40.47.10">
    <property type="match status" value="2"/>
</dbReference>
<dbReference type="Gene3D" id="3.90.770.10">
    <property type="entry name" value="3-hydroxy-3-methylglutaryl-coenzyme A Reductase, Chain A, domain 2"/>
    <property type="match status" value="1"/>
</dbReference>
<evidence type="ECO:0000256" key="1">
    <source>
        <dbReference type="ARBA" id="ARBA00007661"/>
    </source>
</evidence>
<dbReference type="InterPro" id="IPR002155">
    <property type="entry name" value="Thiolase"/>
</dbReference>
<name>D7UU65_LISGR</name>
<evidence type="ECO:0000256" key="7">
    <source>
        <dbReference type="ARBA" id="ARBA00030755"/>
    </source>
</evidence>
<dbReference type="GO" id="GO:0004420">
    <property type="term" value="F:hydroxymethylglutaryl-CoA reductase (NADPH) activity"/>
    <property type="evidence" value="ECO:0007669"/>
    <property type="project" value="InterPro"/>
</dbReference>
<keyword evidence="6" id="KW-0012">Acyltransferase</keyword>
<dbReference type="Proteomes" id="UP000010119">
    <property type="component" value="Unassembled WGS sequence"/>
</dbReference>
<dbReference type="InterPro" id="IPR020610">
    <property type="entry name" value="Thiolase_AS"/>
</dbReference>
<accession>D7UU65</accession>
<reference evidence="10" key="1">
    <citation type="submission" date="2010-06" db="EMBL/GenBank/DDBJ databases">
        <authorList>
            <person name="Muzny D."/>
            <person name="Qin X."/>
            <person name="Buhay C."/>
            <person name="Dugan-Rocha S."/>
            <person name="Ding Y."/>
            <person name="Chen G."/>
            <person name="Hawes A."/>
            <person name="Holder M."/>
            <person name="Jhangiani S."/>
            <person name="Johnson A."/>
            <person name="Khan Z."/>
            <person name="Li Z."/>
            <person name="Liu W."/>
            <person name="Liu X."/>
            <person name="Perez L."/>
            <person name="Shen H."/>
            <person name="Wang Q."/>
            <person name="Watt J."/>
            <person name="Xi L."/>
            <person name="Xin Y."/>
            <person name="Zhou J."/>
            <person name="Deng J."/>
            <person name="Jiang H."/>
            <person name="Liu Y."/>
            <person name="Qu J."/>
            <person name="Song X.-Z."/>
            <person name="Zhang L."/>
            <person name="Villasana D."/>
            <person name="Johnson A."/>
            <person name="Liu J."/>
            <person name="Liyanage D."/>
            <person name="Lorensuhewa L."/>
            <person name="Robinson T."/>
            <person name="Song A."/>
            <person name="Song B.-B."/>
            <person name="Dinh H."/>
            <person name="Thornton R."/>
            <person name="Coyle M."/>
            <person name="Francisco L."/>
            <person name="Jackson L."/>
            <person name="Javaid M."/>
            <person name="Korchina V."/>
            <person name="Kovar C."/>
            <person name="Mata R."/>
            <person name="Mathew T."/>
            <person name="Ngo R."/>
            <person name="Nguyen L."/>
            <person name="Nguyen N."/>
            <person name="Okwuonu G."/>
            <person name="Ongeri F."/>
            <person name="Pham C."/>
            <person name="Simmons D."/>
            <person name="Wilczek-Boney K."/>
            <person name="Hale W."/>
            <person name="Jakkamsetti A."/>
            <person name="Pham P."/>
            <person name="Ruth R."/>
            <person name="San Lucas F."/>
            <person name="Warren J."/>
            <person name="Zhang J."/>
            <person name="Zhao Z."/>
            <person name="Zhou C."/>
            <person name="Zhu D."/>
            <person name="Lee S."/>
            <person name="Bess C."/>
            <person name="Blankenburg K."/>
            <person name="Forbes L."/>
            <person name="Fu Q."/>
            <person name="Gubbala S."/>
            <person name="Hirani K."/>
            <person name="Jayaseelan J.C."/>
            <person name="Lara F."/>
            <person name="Munidasa M."/>
            <person name="Palculict T."/>
            <person name="Patil S."/>
            <person name="Pu L.-L."/>
            <person name="Saada N."/>
            <person name="Tang L."/>
            <person name="Weissenberger G."/>
            <person name="Zhu Y."/>
            <person name="Hemphill L."/>
            <person name="Shang Y."/>
            <person name="Youmans B."/>
            <person name="Ayvaz T."/>
            <person name="Ross M."/>
            <person name="Santibanez J."/>
            <person name="Aqrawi P."/>
            <person name="Gross S."/>
            <person name="Joshi V."/>
            <person name="Fowler G."/>
            <person name="Nazareth L."/>
            <person name="Reid J."/>
            <person name="Worley K."/>
            <person name="Petrosino J."/>
            <person name="Highlander S."/>
            <person name="Gibbs R."/>
        </authorList>
    </citation>
    <scope>NUCLEOTIDE SEQUENCE [LARGE SCALE GENOMIC DNA]</scope>
    <source>
        <strain evidence="10">DSM 20601</strain>
    </source>
</reference>
<evidence type="ECO:0000259" key="9">
    <source>
        <dbReference type="Pfam" id="PF02803"/>
    </source>
</evidence>
<dbReference type="PRINTS" id="PR00071">
    <property type="entry name" value="HMGCOARDTASE"/>
</dbReference>
<dbReference type="EMBL" id="ACCR02000001">
    <property type="protein sequence ID" value="EFI85313.1"/>
    <property type="molecule type" value="Genomic_DNA"/>
</dbReference>
<dbReference type="PANTHER" id="PTHR18919:SF107">
    <property type="entry name" value="ACETYL-COA ACETYLTRANSFERASE, CYTOSOLIC"/>
    <property type="match status" value="1"/>
</dbReference>
<protein>
    <recommendedName>
        <fullName evidence="3">acetyl-CoA C-acetyltransferase</fullName>
        <ecNumber evidence="3">2.3.1.9</ecNumber>
    </recommendedName>
    <alternativeName>
        <fullName evidence="7">Acetoacetyl-CoA thiolase</fullName>
    </alternativeName>
</protein>
<comment type="similarity">
    <text evidence="2">Belongs to the thiolase-like superfamily. Thiolase family.</text>
</comment>
<feature type="domain" description="Thiolase N-terminal" evidence="8">
    <location>
        <begin position="5"/>
        <end position="256"/>
    </location>
</feature>
<dbReference type="Pfam" id="PF02803">
    <property type="entry name" value="Thiolase_C"/>
    <property type="match status" value="1"/>
</dbReference>
<dbReference type="SUPFAM" id="SSF55035">
    <property type="entry name" value="NAD-binding domain of HMG-CoA reductase"/>
    <property type="match status" value="1"/>
</dbReference>
<dbReference type="CDD" id="cd00644">
    <property type="entry name" value="HMG-CoA_reductase_classII"/>
    <property type="match status" value="1"/>
</dbReference>
<dbReference type="Gene3D" id="1.10.8.660">
    <property type="match status" value="1"/>
</dbReference>
<evidence type="ECO:0000256" key="2">
    <source>
        <dbReference type="ARBA" id="ARBA00010982"/>
    </source>
</evidence>
<dbReference type="InterPro" id="IPR023074">
    <property type="entry name" value="HMG_CoA_Rdtase_cat_sf"/>
</dbReference>
<dbReference type="PROSITE" id="PS01192">
    <property type="entry name" value="HMG_COA_REDUCTASE_3"/>
    <property type="match status" value="1"/>
</dbReference>
<dbReference type="eggNOG" id="COG0183">
    <property type="taxonomic scope" value="Bacteria"/>
</dbReference>
<dbReference type="AlphaFoldDB" id="D7UU65"/>